<evidence type="ECO:0000256" key="1">
    <source>
        <dbReference type="ARBA" id="ARBA00004429"/>
    </source>
</evidence>
<accession>A0ABV7AGK5</accession>
<keyword evidence="3" id="KW-1003">Cell membrane</keyword>
<evidence type="ECO:0000256" key="9">
    <source>
        <dbReference type="RuleBase" id="RU369079"/>
    </source>
</evidence>
<comment type="subunit">
    <text evidence="9">The complex comprises the extracytoplasmic solute receptor protein and the two transmembrane proteins.</text>
</comment>
<feature type="transmembrane region" description="Helical" evidence="9">
    <location>
        <begin position="20"/>
        <end position="42"/>
    </location>
</feature>
<dbReference type="Pfam" id="PF04290">
    <property type="entry name" value="DctQ"/>
    <property type="match status" value="1"/>
</dbReference>
<comment type="subcellular location">
    <subcellularLocation>
        <location evidence="1 9">Cell inner membrane</location>
        <topology evidence="1 9">Multi-pass membrane protein</topology>
    </subcellularLocation>
</comment>
<evidence type="ECO:0000256" key="3">
    <source>
        <dbReference type="ARBA" id="ARBA00022475"/>
    </source>
</evidence>
<dbReference type="PANTHER" id="PTHR35011">
    <property type="entry name" value="2,3-DIKETO-L-GULONATE TRAP TRANSPORTER SMALL PERMEASE PROTEIN YIAM"/>
    <property type="match status" value="1"/>
</dbReference>
<name>A0ABV7AGK5_9RHOB</name>
<comment type="similarity">
    <text evidence="8 9">Belongs to the TRAP transporter small permease family.</text>
</comment>
<evidence type="ECO:0000259" key="10">
    <source>
        <dbReference type="Pfam" id="PF04290"/>
    </source>
</evidence>
<organism evidence="11 12">
    <name type="scientific">Acidimangrovimonas pyrenivorans</name>
    <dbReference type="NCBI Taxonomy" id="2030798"/>
    <lineage>
        <taxon>Bacteria</taxon>
        <taxon>Pseudomonadati</taxon>
        <taxon>Pseudomonadota</taxon>
        <taxon>Alphaproteobacteria</taxon>
        <taxon>Rhodobacterales</taxon>
        <taxon>Paracoccaceae</taxon>
        <taxon>Acidimangrovimonas</taxon>
    </lineage>
</organism>
<evidence type="ECO:0000256" key="7">
    <source>
        <dbReference type="ARBA" id="ARBA00023136"/>
    </source>
</evidence>
<sequence>MEGPFWLTAIERANRLLAGLAAAILLGLVAIVFAGVVSRYLFARPILGLNEVVQLTAVALVMLGLPHCTAARGHVTVDVLDNAIGRLGRLAGDILSRIVSLLVLSALVRRAVAKALDAHEFGDVTNMLSLPLWPFYAAIAAGMGLSALVLAAQMIAIVKQGRAL</sequence>
<keyword evidence="5 9" id="KW-0812">Transmembrane</keyword>
<comment type="caution">
    <text evidence="9">Lacks conserved residue(s) required for the propagation of feature annotation.</text>
</comment>
<dbReference type="PANTHER" id="PTHR35011:SF10">
    <property type="entry name" value="TRAP TRANSPORTER SMALL PERMEASE PROTEIN"/>
    <property type="match status" value="1"/>
</dbReference>
<dbReference type="Proteomes" id="UP001595443">
    <property type="component" value="Unassembled WGS sequence"/>
</dbReference>
<evidence type="ECO:0000313" key="11">
    <source>
        <dbReference type="EMBL" id="MFC2968498.1"/>
    </source>
</evidence>
<keyword evidence="12" id="KW-1185">Reference proteome</keyword>
<evidence type="ECO:0000256" key="5">
    <source>
        <dbReference type="ARBA" id="ARBA00022692"/>
    </source>
</evidence>
<evidence type="ECO:0000256" key="8">
    <source>
        <dbReference type="ARBA" id="ARBA00038436"/>
    </source>
</evidence>
<protein>
    <recommendedName>
        <fullName evidence="9">TRAP transporter small permease protein</fullName>
    </recommendedName>
</protein>
<evidence type="ECO:0000256" key="4">
    <source>
        <dbReference type="ARBA" id="ARBA00022519"/>
    </source>
</evidence>
<feature type="transmembrane region" description="Helical" evidence="9">
    <location>
        <begin position="94"/>
        <end position="113"/>
    </location>
</feature>
<evidence type="ECO:0000256" key="6">
    <source>
        <dbReference type="ARBA" id="ARBA00022989"/>
    </source>
</evidence>
<reference evidence="12" key="1">
    <citation type="journal article" date="2019" name="Int. J. Syst. Evol. Microbiol.">
        <title>The Global Catalogue of Microorganisms (GCM) 10K type strain sequencing project: providing services to taxonomists for standard genome sequencing and annotation.</title>
        <authorList>
            <consortium name="The Broad Institute Genomics Platform"/>
            <consortium name="The Broad Institute Genome Sequencing Center for Infectious Disease"/>
            <person name="Wu L."/>
            <person name="Ma J."/>
        </authorList>
    </citation>
    <scope>NUCLEOTIDE SEQUENCE [LARGE SCALE GENOMIC DNA]</scope>
    <source>
        <strain evidence="12">KCTC 62192</strain>
    </source>
</reference>
<evidence type="ECO:0000256" key="2">
    <source>
        <dbReference type="ARBA" id="ARBA00022448"/>
    </source>
</evidence>
<keyword evidence="4 9" id="KW-0997">Cell inner membrane</keyword>
<keyword evidence="6 9" id="KW-1133">Transmembrane helix</keyword>
<proteinExistence type="inferred from homology"/>
<dbReference type="InterPro" id="IPR007387">
    <property type="entry name" value="TRAP_DctQ"/>
</dbReference>
<dbReference type="RefSeq" id="WP_377833197.1">
    <property type="nucleotide sequence ID" value="NZ_JBHRSK010000007.1"/>
</dbReference>
<keyword evidence="7 9" id="KW-0472">Membrane</keyword>
<feature type="transmembrane region" description="Helical" evidence="9">
    <location>
        <begin position="133"/>
        <end position="158"/>
    </location>
</feature>
<dbReference type="EMBL" id="JBHRSK010000007">
    <property type="protein sequence ID" value="MFC2968498.1"/>
    <property type="molecule type" value="Genomic_DNA"/>
</dbReference>
<gene>
    <name evidence="11" type="ORF">ACFOES_10365</name>
</gene>
<feature type="domain" description="Tripartite ATP-independent periplasmic transporters DctQ component" evidence="10">
    <location>
        <begin position="28"/>
        <end position="158"/>
    </location>
</feature>
<evidence type="ECO:0000313" key="12">
    <source>
        <dbReference type="Proteomes" id="UP001595443"/>
    </source>
</evidence>
<keyword evidence="2 9" id="KW-0813">Transport</keyword>
<comment type="caution">
    <text evidence="11">The sequence shown here is derived from an EMBL/GenBank/DDBJ whole genome shotgun (WGS) entry which is preliminary data.</text>
</comment>
<dbReference type="InterPro" id="IPR055348">
    <property type="entry name" value="DctQ"/>
</dbReference>
<comment type="function">
    <text evidence="9">Part of the tripartite ATP-independent periplasmic (TRAP) transport system.</text>
</comment>